<evidence type="ECO:0000256" key="6">
    <source>
        <dbReference type="RuleBase" id="RU004057"/>
    </source>
</evidence>
<comment type="similarity">
    <text evidence="6">Belongs to the exbB/tolQ family.</text>
</comment>
<keyword evidence="2" id="KW-1003">Cell membrane</keyword>
<evidence type="ECO:0000256" key="7">
    <source>
        <dbReference type="SAM" id="Phobius"/>
    </source>
</evidence>
<feature type="transmembrane region" description="Helical" evidence="7">
    <location>
        <begin position="12"/>
        <end position="30"/>
    </location>
</feature>
<proteinExistence type="inferred from homology"/>
<keyword evidence="10" id="KW-1185">Reference proteome</keyword>
<evidence type="ECO:0000256" key="3">
    <source>
        <dbReference type="ARBA" id="ARBA00022692"/>
    </source>
</evidence>
<evidence type="ECO:0000256" key="5">
    <source>
        <dbReference type="ARBA" id="ARBA00023136"/>
    </source>
</evidence>
<keyword evidence="3 7" id="KW-0812">Transmembrane</keyword>
<evidence type="ECO:0000256" key="4">
    <source>
        <dbReference type="ARBA" id="ARBA00022989"/>
    </source>
</evidence>
<organism evidence="9 10">
    <name type="scientific">Nannocystis bainbridge</name>
    <dbReference type="NCBI Taxonomy" id="2995303"/>
    <lineage>
        <taxon>Bacteria</taxon>
        <taxon>Pseudomonadati</taxon>
        <taxon>Myxococcota</taxon>
        <taxon>Polyangia</taxon>
        <taxon>Nannocystales</taxon>
        <taxon>Nannocystaceae</taxon>
        <taxon>Nannocystis</taxon>
    </lineage>
</organism>
<keyword evidence="4 7" id="KW-1133">Transmembrane helix</keyword>
<accession>A0ABT5DQE6</accession>
<dbReference type="Proteomes" id="UP001221686">
    <property type="component" value="Unassembled WGS sequence"/>
</dbReference>
<reference evidence="9 10" key="1">
    <citation type="submission" date="2022-11" db="EMBL/GenBank/DDBJ databases">
        <title>Minimal conservation of predation-associated metabolite biosynthetic gene clusters underscores biosynthetic potential of Myxococcota including descriptions for ten novel species: Archangium lansinium sp. nov., Myxococcus landrumus sp. nov., Nannocystis bai.</title>
        <authorList>
            <person name="Ahearne A."/>
            <person name="Stevens C."/>
            <person name="Dowd S."/>
        </authorList>
    </citation>
    <scope>NUCLEOTIDE SEQUENCE [LARGE SCALE GENOMIC DNA]</scope>
    <source>
        <strain evidence="9 10">BB15-2</strain>
    </source>
</reference>
<feature type="transmembrane region" description="Helical" evidence="7">
    <location>
        <begin position="144"/>
        <end position="164"/>
    </location>
</feature>
<evidence type="ECO:0000313" key="9">
    <source>
        <dbReference type="EMBL" id="MDC0715887.1"/>
    </source>
</evidence>
<evidence type="ECO:0000313" key="10">
    <source>
        <dbReference type="Proteomes" id="UP001221686"/>
    </source>
</evidence>
<evidence type="ECO:0000256" key="1">
    <source>
        <dbReference type="ARBA" id="ARBA00004651"/>
    </source>
</evidence>
<gene>
    <name evidence="9" type="ORF">POL25_03215</name>
</gene>
<dbReference type="Pfam" id="PF01618">
    <property type="entry name" value="MotA_ExbB"/>
    <property type="match status" value="1"/>
</dbReference>
<evidence type="ECO:0000256" key="2">
    <source>
        <dbReference type="ARBA" id="ARBA00022475"/>
    </source>
</evidence>
<protein>
    <submittedName>
        <fullName evidence="9">MotA/TolQ/ExbB proton channel family protein</fullName>
    </submittedName>
</protein>
<sequence>MFWQALFDPFSIVVLAAVLAMTALSLGWLAGAARHRDVLAGGLVVLRKIGAQLAENHPIRRRLESAPVVDLSFEELARLLSGQQVEPAARALIRLGERISWIERFAQLAVHLGILGTVFALVSSDPTDLEGFRASLPMALGTTFWGLIGAIALSLVAGACETLLERASQHVREALLEGLEHPPARPEP</sequence>
<comment type="caution">
    <text evidence="9">The sequence shown here is derived from an EMBL/GenBank/DDBJ whole genome shotgun (WGS) entry which is preliminary data.</text>
</comment>
<keyword evidence="5 7" id="KW-0472">Membrane</keyword>
<comment type="subcellular location">
    <subcellularLocation>
        <location evidence="1">Cell membrane</location>
        <topology evidence="1">Multi-pass membrane protein</topology>
    </subcellularLocation>
    <subcellularLocation>
        <location evidence="6">Membrane</location>
        <topology evidence="6">Multi-pass membrane protein</topology>
    </subcellularLocation>
</comment>
<keyword evidence="6" id="KW-0813">Transport</keyword>
<dbReference type="RefSeq" id="WP_272084318.1">
    <property type="nucleotide sequence ID" value="NZ_JAQNDL010000001.1"/>
</dbReference>
<name>A0ABT5DQE6_9BACT</name>
<evidence type="ECO:0000259" key="8">
    <source>
        <dbReference type="Pfam" id="PF01618"/>
    </source>
</evidence>
<feature type="transmembrane region" description="Helical" evidence="7">
    <location>
        <begin position="105"/>
        <end position="124"/>
    </location>
</feature>
<feature type="domain" description="MotA/TolQ/ExbB proton channel" evidence="8">
    <location>
        <begin position="89"/>
        <end position="171"/>
    </location>
</feature>
<dbReference type="EMBL" id="JAQNDL010000001">
    <property type="protein sequence ID" value="MDC0715887.1"/>
    <property type="molecule type" value="Genomic_DNA"/>
</dbReference>
<keyword evidence="6" id="KW-0653">Protein transport</keyword>
<dbReference type="InterPro" id="IPR002898">
    <property type="entry name" value="MotA_ExbB_proton_chnl"/>
</dbReference>